<dbReference type="GO" id="GO:0003824">
    <property type="term" value="F:catalytic activity"/>
    <property type="evidence" value="ECO:0007669"/>
    <property type="project" value="InterPro"/>
</dbReference>
<evidence type="ECO:0000313" key="2">
    <source>
        <dbReference type="EMBL" id="HIY26394.1"/>
    </source>
</evidence>
<gene>
    <name evidence="2" type="ORF">H9838_04370</name>
</gene>
<dbReference type="Pfam" id="PF04055">
    <property type="entry name" value="Radical_SAM"/>
    <property type="match status" value="1"/>
</dbReference>
<name>A0A9D2C0M0_9FIRM</name>
<evidence type="ECO:0000259" key="1">
    <source>
        <dbReference type="PROSITE" id="PS51918"/>
    </source>
</evidence>
<dbReference type="PANTHER" id="PTHR42731:SF1">
    <property type="entry name" value="RADICAL SAM DOMAIN PROTEIN"/>
    <property type="match status" value="1"/>
</dbReference>
<dbReference type="InterPro" id="IPR023862">
    <property type="entry name" value="CHP03960_rSAM"/>
</dbReference>
<reference evidence="2" key="2">
    <citation type="submission" date="2021-04" db="EMBL/GenBank/DDBJ databases">
        <authorList>
            <person name="Gilroy R."/>
        </authorList>
    </citation>
    <scope>NUCLEOTIDE SEQUENCE</scope>
    <source>
        <strain evidence="2">1282</strain>
    </source>
</reference>
<organism evidence="2 3">
    <name type="scientific">Candidatus Acutalibacter pullistercoris</name>
    <dbReference type="NCBI Taxonomy" id="2838418"/>
    <lineage>
        <taxon>Bacteria</taxon>
        <taxon>Bacillati</taxon>
        <taxon>Bacillota</taxon>
        <taxon>Clostridia</taxon>
        <taxon>Eubacteriales</taxon>
        <taxon>Acutalibacteraceae</taxon>
        <taxon>Acutalibacter</taxon>
    </lineage>
</organism>
<protein>
    <submittedName>
        <fullName evidence="2">TIGR03960 family B12-binding radical SAM protein</fullName>
    </submittedName>
</protein>
<dbReference type="EMBL" id="DXDU01000070">
    <property type="protein sequence ID" value="HIY26394.1"/>
    <property type="molecule type" value="Genomic_DNA"/>
</dbReference>
<dbReference type="SUPFAM" id="SSF102114">
    <property type="entry name" value="Radical SAM enzymes"/>
    <property type="match status" value="1"/>
</dbReference>
<dbReference type="InterPro" id="IPR023404">
    <property type="entry name" value="rSAM_horseshoe"/>
</dbReference>
<feature type="non-terminal residue" evidence="2">
    <location>
        <position position="1"/>
    </location>
</feature>
<reference evidence="2" key="1">
    <citation type="journal article" date="2021" name="PeerJ">
        <title>Extensive microbial diversity within the chicken gut microbiome revealed by metagenomics and culture.</title>
        <authorList>
            <person name="Gilroy R."/>
            <person name="Ravi A."/>
            <person name="Getino M."/>
            <person name="Pursley I."/>
            <person name="Horton D.L."/>
            <person name="Alikhan N.F."/>
            <person name="Baker D."/>
            <person name="Gharbi K."/>
            <person name="Hall N."/>
            <person name="Watson M."/>
            <person name="Adriaenssens E.M."/>
            <person name="Foster-Nyarko E."/>
            <person name="Jarju S."/>
            <person name="Secka A."/>
            <person name="Antonio M."/>
            <person name="Oren A."/>
            <person name="Chaudhuri R.R."/>
            <person name="La Ragione R."/>
            <person name="Hildebrand F."/>
            <person name="Pallen M.J."/>
        </authorList>
    </citation>
    <scope>NUCLEOTIDE SEQUENCE</scope>
    <source>
        <strain evidence="2">1282</strain>
    </source>
</reference>
<proteinExistence type="predicted"/>
<sequence length="448" mass="51112">GEEVDLEAMELYRQCKREGATKEEFLRRAAQIPGVYVPSLYQVEYHQDGTVKSYTPKDGAPARVEKRVVMDLDSAYYPKSFPVPNIEVVHDRIAEEVLRGCIRGCRFCQAGFLYRPFREKSIQAIDRQCRDLCASTGYDEISLSSLSTSDYGKLNELIDTLHQWTEEEKVSLSLPSLRVDNFSPELMERIHSVRKSGLTFAPEAGSQRMRDVINKNVSEEELLHTVNVAFTEGWTRIKLYFMIGLPTETIEDVEAILDLGKKVVDAFYQNKEKPKGRGVEVSLSAAAFVPKPFTPFQWFGQDTMEELRRKQRALKGNVPSRKISVSYHGAQTSFLEAAFARGDRRLGAVLERALELGQRFDGWDDCFHFDRWMQAFADCGLDPAFYANRQRGKEEVFPWDHLDYGIRKEFLWEDWQRALAGVTTPNCKEACSHCGASCYKGGICVAKR</sequence>
<comment type="caution">
    <text evidence="2">The sequence shown here is derived from an EMBL/GenBank/DDBJ whole genome shotgun (WGS) entry which is preliminary data.</text>
</comment>
<dbReference type="PANTHER" id="PTHR42731">
    <property type="entry name" value="SLL1084 PROTEIN"/>
    <property type="match status" value="1"/>
</dbReference>
<dbReference type="InterPro" id="IPR007197">
    <property type="entry name" value="rSAM"/>
</dbReference>
<evidence type="ECO:0000313" key="3">
    <source>
        <dbReference type="Proteomes" id="UP000823915"/>
    </source>
</evidence>
<dbReference type="SFLD" id="SFLDS00029">
    <property type="entry name" value="Radical_SAM"/>
    <property type="match status" value="1"/>
</dbReference>
<dbReference type="NCBIfam" id="TIGR03960">
    <property type="entry name" value="rSAM_fuse_unch"/>
    <property type="match status" value="1"/>
</dbReference>
<dbReference type="CDD" id="cd01335">
    <property type="entry name" value="Radical_SAM"/>
    <property type="match status" value="1"/>
</dbReference>
<accession>A0A9D2C0M0</accession>
<dbReference type="Gene3D" id="3.80.30.20">
    <property type="entry name" value="tm_1862 like domain"/>
    <property type="match status" value="1"/>
</dbReference>
<dbReference type="SFLD" id="SFLDG01082">
    <property type="entry name" value="B12-binding_domain_containing"/>
    <property type="match status" value="1"/>
</dbReference>
<dbReference type="SMART" id="SM00729">
    <property type="entry name" value="Elp3"/>
    <property type="match status" value="1"/>
</dbReference>
<dbReference type="GO" id="GO:0051536">
    <property type="term" value="F:iron-sulfur cluster binding"/>
    <property type="evidence" value="ECO:0007669"/>
    <property type="project" value="InterPro"/>
</dbReference>
<dbReference type="PROSITE" id="PS51918">
    <property type="entry name" value="RADICAL_SAM"/>
    <property type="match status" value="1"/>
</dbReference>
<dbReference type="AlphaFoldDB" id="A0A9D2C0M0"/>
<feature type="domain" description="Radical SAM core" evidence="1">
    <location>
        <begin position="83"/>
        <end position="326"/>
    </location>
</feature>
<dbReference type="InterPro" id="IPR006638">
    <property type="entry name" value="Elp3/MiaA/NifB-like_rSAM"/>
</dbReference>
<dbReference type="InterPro" id="IPR058240">
    <property type="entry name" value="rSAM_sf"/>
</dbReference>
<dbReference type="Proteomes" id="UP000823915">
    <property type="component" value="Unassembled WGS sequence"/>
</dbReference>